<organism evidence="3 4">
    <name type="scientific">Vitreoscilla massiliensis</name>
    <dbReference type="NCBI Taxonomy" id="1689272"/>
    <lineage>
        <taxon>Bacteria</taxon>
        <taxon>Pseudomonadati</taxon>
        <taxon>Pseudomonadota</taxon>
        <taxon>Betaproteobacteria</taxon>
        <taxon>Neisseriales</taxon>
        <taxon>Neisseriaceae</taxon>
        <taxon>Vitreoscilla</taxon>
    </lineage>
</organism>
<keyword evidence="1" id="KW-0732">Signal</keyword>
<dbReference type="RefSeq" id="WP_058304753.1">
    <property type="nucleotide sequence ID" value="NZ_CABKVG010000004.1"/>
</dbReference>
<name>A0ABY4E5X3_9NEIS</name>
<dbReference type="InterPro" id="IPR052755">
    <property type="entry name" value="Lysozyme_Inhibitor_LprI"/>
</dbReference>
<dbReference type="PANTHER" id="PTHR37549:SF1">
    <property type="entry name" value="LIPOPROTEIN LPRI"/>
    <property type="match status" value="1"/>
</dbReference>
<dbReference type="InterPro" id="IPR009739">
    <property type="entry name" value="LprI-like_N"/>
</dbReference>
<feature type="signal peptide" evidence="1">
    <location>
        <begin position="1"/>
        <end position="23"/>
    </location>
</feature>
<evidence type="ECO:0000259" key="2">
    <source>
        <dbReference type="Pfam" id="PF07007"/>
    </source>
</evidence>
<sequence length="111" mass="12603">MKKSVLLLATAASLLAVSFSSQAASFNCKKASKATERAICANQRLNEADTKLTNTYNILWGFGADNESLRSEQLQWLRERNQCGNRVACISEEYQRRQRQLEQQIRYQQGG</sequence>
<dbReference type="Pfam" id="PF07007">
    <property type="entry name" value="LprI"/>
    <property type="match status" value="1"/>
</dbReference>
<gene>
    <name evidence="3" type="ORF">LVJ82_09535</name>
</gene>
<evidence type="ECO:0000313" key="4">
    <source>
        <dbReference type="Proteomes" id="UP000832011"/>
    </source>
</evidence>
<evidence type="ECO:0000313" key="3">
    <source>
        <dbReference type="EMBL" id="UOO91179.1"/>
    </source>
</evidence>
<dbReference type="EMBL" id="CP091511">
    <property type="protein sequence ID" value="UOO91179.1"/>
    <property type="molecule type" value="Genomic_DNA"/>
</dbReference>
<dbReference type="PANTHER" id="PTHR37549">
    <property type="entry name" value="LIPOPROTEIN LPRI"/>
    <property type="match status" value="1"/>
</dbReference>
<accession>A0ABY4E5X3</accession>
<feature type="chain" id="PRO_5047114995" evidence="1">
    <location>
        <begin position="24"/>
        <end position="111"/>
    </location>
</feature>
<proteinExistence type="predicted"/>
<protein>
    <submittedName>
        <fullName evidence="3">Lysozyme inhibitor LprI family protein</fullName>
    </submittedName>
</protein>
<reference evidence="3 4" key="1">
    <citation type="journal article" date="2022" name="Res Sq">
        <title>Evolution of multicellular longitudinally dividing oral cavity symbionts (Neisseriaceae).</title>
        <authorList>
            <person name="Nyongesa S."/>
            <person name="Weber P."/>
            <person name="Bernet E."/>
            <person name="Pullido F."/>
            <person name="Nieckarz M."/>
            <person name="Delaby M."/>
            <person name="Nieves C."/>
            <person name="Viehboeck T."/>
            <person name="Krause N."/>
            <person name="Rivera-Millot A."/>
            <person name="Nakamura A."/>
            <person name="Vischer N."/>
            <person name="VanNieuwenhze M."/>
            <person name="Brun Y."/>
            <person name="Cava F."/>
            <person name="Bulgheresi S."/>
            <person name="Veyrier F."/>
        </authorList>
    </citation>
    <scope>NUCLEOTIDE SEQUENCE [LARGE SCALE GENOMIC DNA]</scope>
    <source>
        <strain evidence="3 4">SN4</strain>
    </source>
</reference>
<feature type="domain" description="Lysozyme inhibitor LprI-like N-terminal" evidence="2">
    <location>
        <begin position="28"/>
        <end position="101"/>
    </location>
</feature>
<evidence type="ECO:0000256" key="1">
    <source>
        <dbReference type="SAM" id="SignalP"/>
    </source>
</evidence>
<keyword evidence="4" id="KW-1185">Reference proteome</keyword>
<dbReference type="Proteomes" id="UP000832011">
    <property type="component" value="Chromosome"/>
</dbReference>